<feature type="transmembrane region" description="Helical" evidence="6">
    <location>
        <begin position="6"/>
        <end position="26"/>
    </location>
</feature>
<dbReference type="RefSeq" id="XP_022384802.1">
    <property type="nucleotide sequence ID" value="XM_022537558.1"/>
</dbReference>
<dbReference type="PANTHER" id="PTHR33048:SF140">
    <property type="entry name" value="ATPASE, PUTATIVE (EUROFUNG)-RELATED"/>
    <property type="match status" value="1"/>
</dbReference>
<sequence length="350" mass="39050">MANDRSEAIIIVTSISLGLSLLAVSLRSYVRLHLLRAFGADDYMMVLAMAFNLVFAICGIAGGVTGLGKKLEYFADKPNDLRDSLRFWWLSQIFYSLTGTAGRTSIAISLLRITIVRVHLIIIYTTIALSIVGGLLLFFATLLECRPIHHVWDHGMMSSHCMSKDFLLDIVYTHSVISALCDLTLGILPIFMIWRLQMNRRSKVLLGVILGLGCLAGAAVVVRLPYNKTFKDPDFLYATATLYILATIEACLGITAGCLSTLRPLVRMLRDGSSYPSQERNAGSAIHLSRSLRARKERQKLSRHESGTRWQIFQMTDIRISPPPLQSKVAVRRSVTAVRRVSPQDICHQR</sequence>
<comment type="caution">
    <text evidence="8">The sequence shown here is derived from an EMBL/GenBank/DDBJ whole genome shotgun (WGS) entry which is preliminary data.</text>
</comment>
<feature type="transmembrane region" description="Helical" evidence="6">
    <location>
        <begin position="172"/>
        <end position="192"/>
    </location>
</feature>
<keyword evidence="3 6" id="KW-1133">Transmembrane helix</keyword>
<dbReference type="PANTHER" id="PTHR33048">
    <property type="entry name" value="PTH11-LIKE INTEGRAL MEMBRANE PROTEIN (AFU_ORTHOLOGUE AFUA_5G11245)"/>
    <property type="match status" value="1"/>
</dbReference>
<keyword evidence="4 6" id="KW-0472">Membrane</keyword>
<dbReference type="AlphaFoldDB" id="A0A1F7ZPV7"/>
<reference evidence="8 9" key="1">
    <citation type="journal article" date="2016" name="Genome Biol. Evol.">
        <title>Draft genome sequence of an aflatoxigenic Aspergillus species, A. bombycis.</title>
        <authorList>
            <person name="Moore G.G."/>
            <person name="Mack B.M."/>
            <person name="Beltz S.B."/>
            <person name="Gilbert M.K."/>
        </authorList>
    </citation>
    <scope>NUCLEOTIDE SEQUENCE [LARGE SCALE GENOMIC DNA]</scope>
    <source>
        <strain evidence="9">NRRL 26010</strain>
    </source>
</reference>
<feature type="transmembrane region" description="Helical" evidence="6">
    <location>
        <begin position="204"/>
        <end position="224"/>
    </location>
</feature>
<gene>
    <name evidence="8" type="ORF">ABOM_010430</name>
</gene>
<dbReference type="InterPro" id="IPR052337">
    <property type="entry name" value="SAT4-like"/>
</dbReference>
<proteinExistence type="inferred from homology"/>
<organism evidence="8 9">
    <name type="scientific">Aspergillus bombycis</name>
    <dbReference type="NCBI Taxonomy" id="109264"/>
    <lineage>
        <taxon>Eukaryota</taxon>
        <taxon>Fungi</taxon>
        <taxon>Dikarya</taxon>
        <taxon>Ascomycota</taxon>
        <taxon>Pezizomycotina</taxon>
        <taxon>Eurotiomycetes</taxon>
        <taxon>Eurotiomycetidae</taxon>
        <taxon>Eurotiales</taxon>
        <taxon>Aspergillaceae</taxon>
        <taxon>Aspergillus</taxon>
    </lineage>
</organism>
<keyword evidence="2 6" id="KW-0812">Transmembrane</keyword>
<protein>
    <recommendedName>
        <fullName evidence="7">Rhodopsin domain-containing protein</fullName>
    </recommendedName>
</protein>
<evidence type="ECO:0000256" key="4">
    <source>
        <dbReference type="ARBA" id="ARBA00023136"/>
    </source>
</evidence>
<dbReference type="EMBL" id="LYCR01000121">
    <property type="protein sequence ID" value="OGM41085.1"/>
    <property type="molecule type" value="Genomic_DNA"/>
</dbReference>
<dbReference type="Pfam" id="PF20684">
    <property type="entry name" value="Fung_rhodopsin"/>
    <property type="match status" value="1"/>
</dbReference>
<evidence type="ECO:0000256" key="3">
    <source>
        <dbReference type="ARBA" id="ARBA00022989"/>
    </source>
</evidence>
<evidence type="ECO:0000313" key="8">
    <source>
        <dbReference type="EMBL" id="OGM41085.1"/>
    </source>
</evidence>
<keyword evidence="9" id="KW-1185">Reference proteome</keyword>
<dbReference type="OrthoDB" id="3897607at2759"/>
<accession>A0A1F7ZPV7</accession>
<evidence type="ECO:0000259" key="7">
    <source>
        <dbReference type="Pfam" id="PF20684"/>
    </source>
</evidence>
<comment type="subcellular location">
    <subcellularLocation>
        <location evidence="1">Membrane</location>
        <topology evidence="1">Multi-pass membrane protein</topology>
    </subcellularLocation>
</comment>
<comment type="similarity">
    <text evidence="5">Belongs to the SAT4 family.</text>
</comment>
<feature type="transmembrane region" description="Helical" evidence="6">
    <location>
        <begin position="236"/>
        <end position="262"/>
    </location>
</feature>
<evidence type="ECO:0000313" key="9">
    <source>
        <dbReference type="Proteomes" id="UP000179179"/>
    </source>
</evidence>
<feature type="transmembrane region" description="Helical" evidence="6">
    <location>
        <begin position="118"/>
        <end position="143"/>
    </location>
</feature>
<evidence type="ECO:0000256" key="6">
    <source>
        <dbReference type="SAM" id="Phobius"/>
    </source>
</evidence>
<feature type="transmembrane region" description="Helical" evidence="6">
    <location>
        <begin position="46"/>
        <end position="67"/>
    </location>
</feature>
<feature type="domain" description="Rhodopsin" evidence="7">
    <location>
        <begin position="26"/>
        <end position="267"/>
    </location>
</feature>
<evidence type="ECO:0000256" key="5">
    <source>
        <dbReference type="ARBA" id="ARBA00038359"/>
    </source>
</evidence>
<evidence type="ECO:0000256" key="2">
    <source>
        <dbReference type="ARBA" id="ARBA00022692"/>
    </source>
</evidence>
<name>A0A1F7ZPV7_9EURO</name>
<dbReference type="Proteomes" id="UP000179179">
    <property type="component" value="Unassembled WGS sequence"/>
</dbReference>
<evidence type="ECO:0000256" key="1">
    <source>
        <dbReference type="ARBA" id="ARBA00004141"/>
    </source>
</evidence>
<dbReference type="GO" id="GO:0016020">
    <property type="term" value="C:membrane"/>
    <property type="evidence" value="ECO:0007669"/>
    <property type="project" value="UniProtKB-SubCell"/>
</dbReference>
<feature type="transmembrane region" description="Helical" evidence="6">
    <location>
        <begin position="87"/>
        <end position="111"/>
    </location>
</feature>
<dbReference type="GeneID" id="34453820"/>
<dbReference type="InterPro" id="IPR049326">
    <property type="entry name" value="Rhodopsin_dom_fungi"/>
</dbReference>